<name>A0A4U5M6F6_STECR</name>
<protein>
    <submittedName>
        <fullName evidence="2">Uncharacterized protein</fullName>
    </submittedName>
</protein>
<accession>A0A4U5M6F6</accession>
<gene>
    <name evidence="2" type="ORF">L596_024977</name>
</gene>
<organism evidence="2 3">
    <name type="scientific">Steinernema carpocapsae</name>
    <name type="common">Entomopathogenic nematode</name>
    <dbReference type="NCBI Taxonomy" id="34508"/>
    <lineage>
        <taxon>Eukaryota</taxon>
        <taxon>Metazoa</taxon>
        <taxon>Ecdysozoa</taxon>
        <taxon>Nematoda</taxon>
        <taxon>Chromadorea</taxon>
        <taxon>Rhabditida</taxon>
        <taxon>Tylenchina</taxon>
        <taxon>Panagrolaimomorpha</taxon>
        <taxon>Strongyloidoidea</taxon>
        <taxon>Steinernematidae</taxon>
        <taxon>Steinernema</taxon>
    </lineage>
</organism>
<evidence type="ECO:0000313" key="2">
    <source>
        <dbReference type="EMBL" id="TKR64450.1"/>
    </source>
</evidence>
<feature type="coiled-coil region" evidence="1">
    <location>
        <begin position="48"/>
        <end position="82"/>
    </location>
</feature>
<sequence>MILNWLHLSGELERLYRLGVQRRPLRVDHQLHVVDHQLLQILVDALNLSNLEKRAELLKAKLDEAKNTIRALRKVNRGLLADYNAFLHSSFLPGGVSEHKHAERNRVGLSPDKGNIDPLLQELKPVLELLHGNFEALKSPIESSLDLFVDQLGACAALEASESA</sequence>
<reference evidence="2 3" key="1">
    <citation type="journal article" date="2015" name="Genome Biol.">
        <title>Comparative genomics of Steinernema reveals deeply conserved gene regulatory networks.</title>
        <authorList>
            <person name="Dillman A.R."/>
            <person name="Macchietto M."/>
            <person name="Porter C.F."/>
            <person name="Rogers A."/>
            <person name="Williams B."/>
            <person name="Antoshechkin I."/>
            <person name="Lee M.M."/>
            <person name="Goodwin Z."/>
            <person name="Lu X."/>
            <person name="Lewis E.E."/>
            <person name="Goodrich-Blair H."/>
            <person name="Stock S.P."/>
            <person name="Adams B.J."/>
            <person name="Sternberg P.W."/>
            <person name="Mortazavi A."/>
        </authorList>
    </citation>
    <scope>NUCLEOTIDE SEQUENCE [LARGE SCALE GENOMIC DNA]</scope>
    <source>
        <strain evidence="2 3">ALL</strain>
    </source>
</reference>
<reference evidence="2 3" key="2">
    <citation type="journal article" date="2019" name="G3 (Bethesda)">
        <title>Hybrid Assembly of the Genome of the Entomopathogenic Nematode Steinernema carpocapsae Identifies the X-Chromosome.</title>
        <authorList>
            <person name="Serra L."/>
            <person name="Macchietto M."/>
            <person name="Macias-Munoz A."/>
            <person name="McGill C.J."/>
            <person name="Rodriguez I.M."/>
            <person name="Rodriguez B."/>
            <person name="Murad R."/>
            <person name="Mortazavi A."/>
        </authorList>
    </citation>
    <scope>NUCLEOTIDE SEQUENCE [LARGE SCALE GENOMIC DNA]</scope>
    <source>
        <strain evidence="2 3">ALL</strain>
    </source>
</reference>
<proteinExistence type="predicted"/>
<dbReference type="Proteomes" id="UP000298663">
    <property type="component" value="Unassembled WGS sequence"/>
</dbReference>
<evidence type="ECO:0000256" key="1">
    <source>
        <dbReference type="SAM" id="Coils"/>
    </source>
</evidence>
<evidence type="ECO:0000313" key="3">
    <source>
        <dbReference type="Proteomes" id="UP000298663"/>
    </source>
</evidence>
<keyword evidence="1" id="KW-0175">Coiled coil</keyword>
<comment type="caution">
    <text evidence="2">The sequence shown here is derived from an EMBL/GenBank/DDBJ whole genome shotgun (WGS) entry which is preliminary data.</text>
</comment>
<dbReference type="EMBL" id="AZBU02000009">
    <property type="protein sequence ID" value="TKR64450.1"/>
    <property type="molecule type" value="Genomic_DNA"/>
</dbReference>
<keyword evidence="3" id="KW-1185">Reference proteome</keyword>
<dbReference type="AlphaFoldDB" id="A0A4U5M6F6"/>